<evidence type="ECO:0000256" key="12">
    <source>
        <dbReference type="ARBA" id="ARBA00034617"/>
    </source>
</evidence>
<dbReference type="InterPro" id="IPR011604">
    <property type="entry name" value="PDDEXK-like_dom_sf"/>
</dbReference>
<dbReference type="GO" id="GO:0003677">
    <property type="term" value="F:DNA binding"/>
    <property type="evidence" value="ECO:0007669"/>
    <property type="project" value="UniProtKB-KW"/>
</dbReference>
<evidence type="ECO:0000313" key="19">
    <source>
        <dbReference type="EMBL" id="GAB78284.1"/>
    </source>
</evidence>
<dbReference type="Gene3D" id="3.40.50.300">
    <property type="entry name" value="P-loop containing nucleotide triphosphate hydrolases"/>
    <property type="match status" value="2"/>
</dbReference>
<dbReference type="Pfam" id="PF00580">
    <property type="entry name" value="UvrD-helicase"/>
    <property type="match status" value="1"/>
</dbReference>
<sequence length="1052" mass="111553">MVQLHRPAHPGHTRIRPATDPSQQAAAAHRGGTAAVLGAAGTGKTTTAEAAVLSRIDEGHSADHCLVLAHSRTAAAQLRERISAAAGLTSTTPTARTIASLAFAVLRAHAVAHGAPPPRLLSGPEQDAVLRELLAGHAQGIGTDPGWPTELTEALTTRGFRTELRDLLMRAAEGGLGPDGLAELGRRHHRPEWVAAARVADEYDHVTALSQAGAFDPAALLTTAVDVLDHDPALIDTLLPGLRAVIVDDAHELTPPGARLLTTLTRRGVDLLLIGDPDAGTEGFRGGDPRLFLDLVGDGPRYILGCRWRQTSELATITHRVTTRIGAVGGTAHRRPTSPHHTPEHGRAEVLLAHSAAQEARLVAEELRRAHLLDGVPWSQMAVLVRGSGRTATLRRVLTSTRIPVVVPGAHIPLAEEAPVAAILTLLRICLAEAQGDDGYRAQQVVDLLSSPLGGMDAVALRRLRRRLRSQEIRTGRGRPTDEALVRGILGDGTLDGAGPDGESARRLARALAAGREAAARTSDGWAPGVTAETVLWALWQGLDLADTWRSTALDGGPAGARADRDLDAMVALFGSAATYVDRLPGRGPDGFLEHITGQDVAGDMLTDRAPSDDAVHLTTPAGAAGQEWDLVAICGVQEGVWPDLRIRGSVLGSQQLSDLLSGRPTGHRQALAAVRYDETRLFHVAVSRARRRLLVTAVSNEEEQPSGFVDLVDPVPAGDLRGREVTAVRESTTPAGVVARLRRELARATAPEEAAAVARRLILLAAEGFQGADPAQWWALTELSDDRERRPPEATVQVSPSRVEAFGECGLRWLLTTAGGDRPRTGGADAVGSLVHDIAAESDNTDAAAMQAELDRRWPELGLPPGWISERRRVQARDMLGRLAGYQVAAEKAGWHIAGCELAGRITVGRAEVRGRVDRIECSPDGGLRIVDLKTGAAKRRQDDLPRLPQLGVYQVLVEEGAFDEAVGVAEGEGPSRSAGAALLQIGSGARAVLQEQPPLQEDEDPSWAHRLLDESAQGMAAAHYRACVGSWCRSCPVRGSCPVSGDGEVV</sequence>
<evidence type="ECO:0000256" key="10">
    <source>
        <dbReference type="ARBA" id="ARBA00023204"/>
    </source>
</evidence>
<reference evidence="19 20" key="1">
    <citation type="submission" date="2012-08" db="EMBL/GenBank/DDBJ databases">
        <title>Whole genome shotgun sequence of Austwickia chelonae NBRC 105200.</title>
        <authorList>
            <person name="Yoshida I."/>
            <person name="Hosoyama A."/>
            <person name="Tsuchikane K."/>
            <person name="Katsumata H."/>
            <person name="Ando Y."/>
            <person name="Ohji S."/>
            <person name="Hamada M."/>
            <person name="Tamura T."/>
            <person name="Yamazoe A."/>
            <person name="Yamazaki S."/>
            <person name="Fujita N."/>
        </authorList>
    </citation>
    <scope>NUCLEOTIDE SEQUENCE [LARGE SCALE GENOMIC DNA]</scope>
    <source>
        <strain evidence="19 20">NBRC 105200</strain>
    </source>
</reference>
<dbReference type="InterPro" id="IPR038726">
    <property type="entry name" value="PDDEXK_AddAB-type"/>
</dbReference>
<evidence type="ECO:0000256" key="5">
    <source>
        <dbReference type="ARBA" id="ARBA00022801"/>
    </source>
</evidence>
<dbReference type="SUPFAM" id="SSF52540">
    <property type="entry name" value="P-loop containing nucleoside triphosphate hydrolases"/>
    <property type="match status" value="1"/>
</dbReference>
<evidence type="ECO:0000256" key="2">
    <source>
        <dbReference type="ARBA" id="ARBA00022722"/>
    </source>
</evidence>
<evidence type="ECO:0000256" key="13">
    <source>
        <dbReference type="ARBA" id="ARBA00034808"/>
    </source>
</evidence>
<dbReference type="EMBL" id="BAGZ01000008">
    <property type="protein sequence ID" value="GAB78284.1"/>
    <property type="molecule type" value="Genomic_DNA"/>
</dbReference>
<keyword evidence="3 15" id="KW-0547">Nucleotide-binding</keyword>
<dbReference type="GO" id="GO:0043138">
    <property type="term" value="F:3'-5' DNA helicase activity"/>
    <property type="evidence" value="ECO:0007669"/>
    <property type="project" value="UniProtKB-EC"/>
</dbReference>
<dbReference type="AlphaFoldDB" id="K6VNH2"/>
<dbReference type="eggNOG" id="COG2887">
    <property type="taxonomic scope" value="Bacteria"/>
</dbReference>
<keyword evidence="9" id="KW-0238">DNA-binding</keyword>
<gene>
    <name evidence="19" type="ORF">AUCHE_08_05300</name>
</gene>
<feature type="domain" description="UvrD-like helicase ATP-binding" evidence="17">
    <location>
        <begin position="17"/>
        <end position="311"/>
    </location>
</feature>
<dbReference type="PANTHER" id="PTHR11070:SF59">
    <property type="entry name" value="DNA 3'-5' HELICASE"/>
    <property type="match status" value="1"/>
</dbReference>
<dbReference type="Proteomes" id="UP000008495">
    <property type="component" value="Unassembled WGS sequence"/>
</dbReference>
<dbReference type="STRING" id="100225.SAMN05421595_0801"/>
<organism evidence="19 20">
    <name type="scientific">Austwickia chelonae NBRC 105200</name>
    <dbReference type="NCBI Taxonomy" id="1184607"/>
    <lineage>
        <taxon>Bacteria</taxon>
        <taxon>Bacillati</taxon>
        <taxon>Actinomycetota</taxon>
        <taxon>Actinomycetes</taxon>
        <taxon>Micrococcales</taxon>
        <taxon>Dermatophilaceae</taxon>
        <taxon>Austwickia</taxon>
    </lineage>
</organism>
<comment type="similarity">
    <text evidence="1">Belongs to the helicase family. UvrD subfamily.</text>
</comment>
<dbReference type="GO" id="GO:0005524">
    <property type="term" value="F:ATP binding"/>
    <property type="evidence" value="ECO:0007669"/>
    <property type="project" value="UniProtKB-UniRule"/>
</dbReference>
<accession>K6VNH2</accession>
<dbReference type="InterPro" id="IPR014016">
    <property type="entry name" value="UvrD-like_ATP-bd"/>
</dbReference>
<feature type="binding site" evidence="15">
    <location>
        <begin position="38"/>
        <end position="45"/>
    </location>
    <ligand>
        <name>ATP</name>
        <dbReference type="ChEBI" id="CHEBI:30616"/>
    </ligand>
</feature>
<evidence type="ECO:0000256" key="6">
    <source>
        <dbReference type="ARBA" id="ARBA00022806"/>
    </source>
</evidence>
<evidence type="ECO:0000256" key="7">
    <source>
        <dbReference type="ARBA" id="ARBA00022839"/>
    </source>
</evidence>
<comment type="catalytic activity">
    <reaction evidence="14">
        <text>ATP + H2O = ADP + phosphate + H(+)</text>
        <dbReference type="Rhea" id="RHEA:13065"/>
        <dbReference type="ChEBI" id="CHEBI:15377"/>
        <dbReference type="ChEBI" id="CHEBI:15378"/>
        <dbReference type="ChEBI" id="CHEBI:30616"/>
        <dbReference type="ChEBI" id="CHEBI:43474"/>
        <dbReference type="ChEBI" id="CHEBI:456216"/>
        <dbReference type="EC" id="5.6.2.4"/>
    </reaction>
</comment>
<dbReference type="GO" id="GO:0004527">
    <property type="term" value="F:exonuclease activity"/>
    <property type="evidence" value="ECO:0007669"/>
    <property type="project" value="UniProtKB-KW"/>
</dbReference>
<evidence type="ECO:0000256" key="3">
    <source>
        <dbReference type="ARBA" id="ARBA00022741"/>
    </source>
</evidence>
<keyword evidence="4" id="KW-0227">DNA damage</keyword>
<comment type="caution">
    <text evidence="19">The sequence shown here is derived from an EMBL/GenBank/DDBJ whole genome shotgun (WGS) entry which is preliminary data.</text>
</comment>
<keyword evidence="8 15" id="KW-0067">ATP-binding</keyword>
<comment type="catalytic activity">
    <reaction evidence="12">
        <text>Couples ATP hydrolysis with the unwinding of duplex DNA by translocating in the 3'-5' direction.</text>
        <dbReference type="EC" id="5.6.2.4"/>
    </reaction>
</comment>
<keyword evidence="20" id="KW-1185">Reference proteome</keyword>
<name>K6VNH2_9MICO</name>
<evidence type="ECO:0000256" key="9">
    <source>
        <dbReference type="ARBA" id="ARBA00023125"/>
    </source>
</evidence>
<evidence type="ECO:0000256" key="16">
    <source>
        <dbReference type="SAM" id="MobiDB-lite"/>
    </source>
</evidence>
<feature type="compositionally biased region" description="Basic residues" evidence="16">
    <location>
        <begin position="1"/>
        <end position="15"/>
    </location>
</feature>
<dbReference type="eggNOG" id="COG0210">
    <property type="taxonomic scope" value="Bacteria"/>
</dbReference>
<dbReference type="InterPro" id="IPR027417">
    <property type="entry name" value="P-loop_NTPase"/>
</dbReference>
<feature type="region of interest" description="Disordered" evidence="16">
    <location>
        <begin position="1"/>
        <end position="24"/>
    </location>
</feature>
<keyword evidence="11" id="KW-0413">Isomerase</keyword>
<dbReference type="GO" id="GO:0005829">
    <property type="term" value="C:cytosol"/>
    <property type="evidence" value="ECO:0007669"/>
    <property type="project" value="TreeGrafter"/>
</dbReference>
<keyword evidence="7" id="KW-0269">Exonuclease</keyword>
<evidence type="ECO:0000256" key="1">
    <source>
        <dbReference type="ARBA" id="ARBA00009922"/>
    </source>
</evidence>
<keyword evidence="2" id="KW-0540">Nuclease</keyword>
<evidence type="ECO:0000256" key="11">
    <source>
        <dbReference type="ARBA" id="ARBA00023235"/>
    </source>
</evidence>
<evidence type="ECO:0000256" key="14">
    <source>
        <dbReference type="ARBA" id="ARBA00048988"/>
    </source>
</evidence>
<dbReference type="PROSITE" id="PS51217">
    <property type="entry name" value="UVRD_HELICASE_CTER"/>
    <property type="match status" value="1"/>
</dbReference>
<keyword evidence="10" id="KW-0234">DNA repair</keyword>
<dbReference type="Gene3D" id="1.10.486.10">
    <property type="entry name" value="PCRA, domain 4"/>
    <property type="match status" value="1"/>
</dbReference>
<evidence type="ECO:0000256" key="4">
    <source>
        <dbReference type="ARBA" id="ARBA00022763"/>
    </source>
</evidence>
<dbReference type="EC" id="5.6.2.4" evidence="13"/>
<dbReference type="InterPro" id="IPR014017">
    <property type="entry name" value="DNA_helicase_UvrD-like_C"/>
</dbReference>
<dbReference type="InterPro" id="IPR000212">
    <property type="entry name" value="DNA_helicase_UvrD/REP"/>
</dbReference>
<evidence type="ECO:0000256" key="8">
    <source>
        <dbReference type="ARBA" id="ARBA00022840"/>
    </source>
</evidence>
<keyword evidence="5 15" id="KW-0378">Hydrolase</keyword>
<dbReference type="GO" id="GO:0000725">
    <property type="term" value="P:recombinational repair"/>
    <property type="evidence" value="ECO:0007669"/>
    <property type="project" value="TreeGrafter"/>
</dbReference>
<dbReference type="GO" id="GO:0033202">
    <property type="term" value="C:DNA helicase complex"/>
    <property type="evidence" value="ECO:0007669"/>
    <property type="project" value="TreeGrafter"/>
</dbReference>
<dbReference type="RefSeq" id="WP_006503039.1">
    <property type="nucleotide sequence ID" value="NZ_BAGZ01000008.1"/>
</dbReference>
<dbReference type="InterPro" id="IPR013986">
    <property type="entry name" value="DExx_box_DNA_helicase_dom_sf"/>
</dbReference>
<protein>
    <recommendedName>
        <fullName evidence="13">DNA 3'-5' helicase</fullName>
        <ecNumber evidence="13">5.6.2.4</ecNumber>
    </recommendedName>
</protein>
<dbReference type="PANTHER" id="PTHR11070">
    <property type="entry name" value="UVRD / RECB / PCRA DNA HELICASE FAMILY MEMBER"/>
    <property type="match status" value="1"/>
</dbReference>
<keyword evidence="6 15" id="KW-0347">Helicase</keyword>
<evidence type="ECO:0000259" key="18">
    <source>
        <dbReference type="PROSITE" id="PS51217"/>
    </source>
</evidence>
<dbReference type="Gene3D" id="1.10.10.160">
    <property type="match status" value="1"/>
</dbReference>
<dbReference type="Pfam" id="PF12705">
    <property type="entry name" value="PDDEXK_1"/>
    <property type="match status" value="1"/>
</dbReference>
<feature type="domain" description="UvrD-like helicase C-terminal" evidence="18">
    <location>
        <begin position="315"/>
        <end position="626"/>
    </location>
</feature>
<proteinExistence type="inferred from homology"/>
<dbReference type="Gene3D" id="3.90.320.10">
    <property type="match status" value="1"/>
</dbReference>
<dbReference type="PROSITE" id="PS51198">
    <property type="entry name" value="UVRD_HELICASE_ATP_BIND"/>
    <property type="match status" value="1"/>
</dbReference>
<evidence type="ECO:0000313" key="20">
    <source>
        <dbReference type="Proteomes" id="UP000008495"/>
    </source>
</evidence>
<evidence type="ECO:0000256" key="15">
    <source>
        <dbReference type="PROSITE-ProRule" id="PRU00560"/>
    </source>
</evidence>
<dbReference type="OrthoDB" id="5240387at2"/>
<evidence type="ECO:0000259" key="17">
    <source>
        <dbReference type="PROSITE" id="PS51198"/>
    </source>
</evidence>